<protein>
    <submittedName>
        <fullName evidence="2">Uncharacterized protein</fullName>
    </submittedName>
</protein>
<gene>
    <name evidence="2" type="ORF">AJ80_05232</name>
</gene>
<accession>A0A2B7Y686</accession>
<evidence type="ECO:0000313" key="2">
    <source>
        <dbReference type="EMBL" id="PGH16382.1"/>
    </source>
</evidence>
<evidence type="ECO:0000313" key="3">
    <source>
        <dbReference type="Proteomes" id="UP000224634"/>
    </source>
</evidence>
<dbReference type="AlphaFoldDB" id="A0A2B7Y686"/>
<organism evidence="2 3">
    <name type="scientific">Polytolypa hystricis (strain UAMH7299)</name>
    <dbReference type="NCBI Taxonomy" id="1447883"/>
    <lineage>
        <taxon>Eukaryota</taxon>
        <taxon>Fungi</taxon>
        <taxon>Dikarya</taxon>
        <taxon>Ascomycota</taxon>
        <taxon>Pezizomycotina</taxon>
        <taxon>Eurotiomycetes</taxon>
        <taxon>Eurotiomycetidae</taxon>
        <taxon>Onygenales</taxon>
        <taxon>Onygenales incertae sedis</taxon>
        <taxon>Polytolypa</taxon>
    </lineage>
</organism>
<sequence>MPREQRQRPTMNLARGLPVRGAHVDTDRPVAPFLNTSVNGRALPAMSDSTDLSDDEAPFDPPPTPEPAEAAETTNASQEAVDAIIPNEHELLQARINLLQYKLRHHDHLSSAYAALKNEFYLHKHLSEGCLSIRHRFLSTYKRDKLDMMSTTDMQKILNGNLVAHEGHAFVDALLYDSKKRTDEPTFIALYGASPQFVLRYGEELFFLPSFPFRLQTFHKLIDSLANVFVNPVAKVGHVIDLFSVRGTAIARHGKLCDAGEKAFKKCLAVLGNIGAAVDPLTQPEYAGLYTKARRDFDWWVRIPET</sequence>
<name>A0A2B7Y686_POLH7</name>
<reference evidence="2 3" key="1">
    <citation type="submission" date="2017-10" db="EMBL/GenBank/DDBJ databases">
        <title>Comparative genomics in systemic dimorphic fungi from Ajellomycetaceae.</title>
        <authorList>
            <person name="Munoz J.F."/>
            <person name="Mcewen J.G."/>
            <person name="Clay O.K."/>
            <person name="Cuomo C.A."/>
        </authorList>
    </citation>
    <scope>NUCLEOTIDE SEQUENCE [LARGE SCALE GENOMIC DNA]</scope>
    <source>
        <strain evidence="2 3">UAMH7299</strain>
    </source>
</reference>
<dbReference type="OrthoDB" id="5420280at2759"/>
<proteinExistence type="predicted"/>
<comment type="caution">
    <text evidence="2">The sequence shown here is derived from an EMBL/GenBank/DDBJ whole genome shotgun (WGS) entry which is preliminary data.</text>
</comment>
<keyword evidence="3" id="KW-1185">Reference proteome</keyword>
<dbReference type="Proteomes" id="UP000224634">
    <property type="component" value="Unassembled WGS sequence"/>
</dbReference>
<feature type="region of interest" description="Disordered" evidence="1">
    <location>
        <begin position="1"/>
        <end position="78"/>
    </location>
</feature>
<dbReference type="EMBL" id="PDNA01000074">
    <property type="protein sequence ID" value="PGH16382.1"/>
    <property type="molecule type" value="Genomic_DNA"/>
</dbReference>
<evidence type="ECO:0000256" key="1">
    <source>
        <dbReference type="SAM" id="MobiDB-lite"/>
    </source>
</evidence>